<sequence length="252" mass="28233">MTGKKTLPAEGQHAHRRDLRVFHGVEAWVFDLDNTLYPADADLFTQINDQIASYVARLLGIGHDEAQIRQKAYYHEYGTTLRGLMVEHKIDPDEFLRHAHDIDYSALKPNPELREAIAALPGKKFIFTNGDRPHAERTAEALGITGEFEDIFDIVAADLLPKPNLATYELFVQRTGISPVRAAMFEDLPKNLDAPHKLGMQTVLIVPPGTRDVFREEWDLEADGTKHVDFVTEDLAGFLKAVGGALRNLDAH</sequence>
<dbReference type="Proteomes" id="UP000632063">
    <property type="component" value="Unassembled WGS sequence"/>
</dbReference>
<organism evidence="1 2">
    <name type="scientific">Roseibium litorale</name>
    <dbReference type="NCBI Taxonomy" id="2803841"/>
    <lineage>
        <taxon>Bacteria</taxon>
        <taxon>Pseudomonadati</taxon>
        <taxon>Pseudomonadota</taxon>
        <taxon>Alphaproteobacteria</taxon>
        <taxon>Hyphomicrobiales</taxon>
        <taxon>Stappiaceae</taxon>
        <taxon>Roseibium</taxon>
    </lineage>
</organism>
<dbReference type="InterPro" id="IPR023214">
    <property type="entry name" value="HAD_sf"/>
</dbReference>
<dbReference type="SFLD" id="SFLDS00003">
    <property type="entry name" value="Haloacid_Dehalogenase"/>
    <property type="match status" value="1"/>
</dbReference>
<dbReference type="NCBIfam" id="TIGR01993">
    <property type="entry name" value="Pyr-5-nucltdase"/>
    <property type="match status" value="1"/>
</dbReference>
<dbReference type="SFLD" id="SFLDG01132">
    <property type="entry name" value="C1.5.3:_5'-Nucleotidase_Like"/>
    <property type="match status" value="1"/>
</dbReference>
<evidence type="ECO:0000313" key="1">
    <source>
        <dbReference type="EMBL" id="MBD8892300.1"/>
    </source>
</evidence>
<dbReference type="Gene3D" id="3.40.50.1000">
    <property type="entry name" value="HAD superfamily/HAD-like"/>
    <property type="match status" value="1"/>
</dbReference>
<protein>
    <submittedName>
        <fullName evidence="1">Pyrimidine 5'-nucleotidase</fullName>
    </submittedName>
</protein>
<gene>
    <name evidence="1" type="ORF">IG616_12130</name>
</gene>
<proteinExistence type="predicted"/>
<name>A0ABR9CPF9_9HYPH</name>
<dbReference type="InterPro" id="IPR036412">
    <property type="entry name" value="HAD-like_sf"/>
</dbReference>
<dbReference type="CDD" id="cd02604">
    <property type="entry name" value="HAD_5NT"/>
    <property type="match status" value="1"/>
</dbReference>
<reference evidence="1 2" key="2">
    <citation type="journal article" date="2021" name="Int. J. Syst. Evol. Microbiol.">
        <title>Roseibium litorale sp. nov., isolated from a tidal flat sediment and proposal for the reclassification of Labrenzia polysiphoniae as Roseibium polysiphoniae comb. nov.</title>
        <authorList>
            <person name="Liu Y."/>
            <person name="Pei T."/>
            <person name="Du J."/>
            <person name="Chao M."/>
            <person name="Deng M.R."/>
            <person name="Zhu H."/>
        </authorList>
    </citation>
    <scope>NUCLEOTIDE SEQUENCE [LARGE SCALE GENOMIC DNA]</scope>
    <source>
        <strain evidence="1 2">4C16A</strain>
    </source>
</reference>
<comment type="caution">
    <text evidence="1">The sequence shown here is derived from an EMBL/GenBank/DDBJ whole genome shotgun (WGS) entry which is preliminary data.</text>
</comment>
<dbReference type="Pfam" id="PF00702">
    <property type="entry name" value="Hydrolase"/>
    <property type="match status" value="1"/>
</dbReference>
<keyword evidence="2" id="KW-1185">Reference proteome</keyword>
<evidence type="ECO:0000313" key="2">
    <source>
        <dbReference type="Proteomes" id="UP000632063"/>
    </source>
</evidence>
<dbReference type="NCBIfam" id="TIGR01509">
    <property type="entry name" value="HAD-SF-IA-v3"/>
    <property type="match status" value="1"/>
</dbReference>
<dbReference type="SUPFAM" id="SSF56784">
    <property type="entry name" value="HAD-like"/>
    <property type="match status" value="1"/>
</dbReference>
<dbReference type="SFLD" id="SFLDG01129">
    <property type="entry name" value="C1.5:_HAD__Beta-PGM__Phosphata"/>
    <property type="match status" value="1"/>
</dbReference>
<dbReference type="EMBL" id="JACYXI010000007">
    <property type="protein sequence ID" value="MBD8892300.1"/>
    <property type="molecule type" value="Genomic_DNA"/>
</dbReference>
<accession>A0ABR9CPF9</accession>
<dbReference type="RefSeq" id="WP_192148435.1">
    <property type="nucleotide sequence ID" value="NZ_JACYXI010000007.1"/>
</dbReference>
<dbReference type="InterPro" id="IPR006439">
    <property type="entry name" value="HAD-SF_hydro_IA"/>
</dbReference>
<dbReference type="InterPro" id="IPR010237">
    <property type="entry name" value="Pyr-5-nucltdase"/>
</dbReference>
<dbReference type="PANTHER" id="PTHR12725:SF117">
    <property type="entry name" value="HALOACID DEHALOGENASE-LIKE HYDROLASE"/>
    <property type="match status" value="1"/>
</dbReference>
<dbReference type="PANTHER" id="PTHR12725">
    <property type="entry name" value="HALOACID DEHALOGENASE-LIKE HYDROLASE"/>
    <property type="match status" value="1"/>
</dbReference>
<dbReference type="Gene3D" id="1.10.150.450">
    <property type="match status" value="1"/>
</dbReference>
<reference evidence="2" key="1">
    <citation type="submission" date="2020-09" db="EMBL/GenBank/DDBJ databases">
        <title>The genome sequence of strain Labrenzia suaedae 4C16A.</title>
        <authorList>
            <person name="Liu Y."/>
        </authorList>
    </citation>
    <scope>NUCLEOTIDE SEQUENCE [LARGE SCALE GENOMIC DNA]</scope>
    <source>
        <strain evidence="2">4C16A</strain>
    </source>
</reference>